<dbReference type="Proteomes" id="UP001152795">
    <property type="component" value="Unassembled WGS sequence"/>
</dbReference>
<accession>A0A7D9DBC4</accession>
<evidence type="ECO:0000313" key="1">
    <source>
        <dbReference type="EMBL" id="CAB3981117.1"/>
    </source>
</evidence>
<organism evidence="1 2">
    <name type="scientific">Paramuricea clavata</name>
    <name type="common">Red gorgonian</name>
    <name type="synonym">Violescent sea-whip</name>
    <dbReference type="NCBI Taxonomy" id="317549"/>
    <lineage>
        <taxon>Eukaryota</taxon>
        <taxon>Metazoa</taxon>
        <taxon>Cnidaria</taxon>
        <taxon>Anthozoa</taxon>
        <taxon>Octocorallia</taxon>
        <taxon>Malacalcyonacea</taxon>
        <taxon>Plexauridae</taxon>
        <taxon>Paramuricea</taxon>
    </lineage>
</organism>
<reference evidence="1" key="1">
    <citation type="submission" date="2020-04" db="EMBL/GenBank/DDBJ databases">
        <authorList>
            <person name="Alioto T."/>
            <person name="Alioto T."/>
            <person name="Gomez Garrido J."/>
        </authorList>
    </citation>
    <scope>NUCLEOTIDE SEQUENCE</scope>
    <source>
        <strain evidence="1">A484AB</strain>
    </source>
</reference>
<evidence type="ECO:0000313" key="2">
    <source>
        <dbReference type="Proteomes" id="UP001152795"/>
    </source>
</evidence>
<dbReference type="EMBL" id="CACRXK020000355">
    <property type="protein sequence ID" value="CAB3981117.1"/>
    <property type="molecule type" value="Genomic_DNA"/>
</dbReference>
<dbReference type="PANTHER" id="PTHR46704:SF9">
    <property type="entry name" value="BHLH DOMAIN-CONTAINING PROTEIN"/>
    <property type="match status" value="1"/>
</dbReference>
<gene>
    <name evidence="1" type="ORF">PACLA_8A049882</name>
</gene>
<dbReference type="OrthoDB" id="5953092at2759"/>
<dbReference type="PANTHER" id="PTHR46704">
    <property type="entry name" value="CXC DOMAIN-CONTAINING PROTEIN-RELATED"/>
    <property type="match status" value="1"/>
</dbReference>
<sequence length="329" mass="36548">MGFSDQPLREERVQISGNEQTKLLSIAQDLIYAESKGRKFTHKSLALGMTVRQITGSVRLLRILHGLGHTASVATVYKHDTALAIASSRGQDIIIPRNINPGMFATVVWDNNDFNEEAVSGKGTTHVANGIMLQNGNTTLGDHVTVSKSCRTVQAPETYIAPYTNREKGTISLRSQSSDISIDDKSYQDEQQFARNVDFVYTLSRKYASESGLLFPGWTGLSTQVHKEIPTVTNIGYLPVIDAPVTDLATVNALLKHSVSICQRLQLPEIVLVFDEALYAKAQMLRWKNEEYKNRLVIRLGDFHTIMSFCSAIAKIFKDAGLEVRPVVY</sequence>
<dbReference type="AlphaFoldDB" id="A0A7D9DBC4"/>
<protein>
    <submittedName>
        <fullName evidence="1">Uncharacterized protein</fullName>
    </submittedName>
</protein>
<proteinExistence type="predicted"/>
<keyword evidence="2" id="KW-1185">Reference proteome</keyword>
<name>A0A7D9DBC4_PARCT</name>
<comment type="caution">
    <text evidence="1">The sequence shown here is derived from an EMBL/GenBank/DDBJ whole genome shotgun (WGS) entry which is preliminary data.</text>
</comment>